<accession>A0A2W7S240</accession>
<dbReference type="EMBL" id="QKZV01000007">
    <property type="protein sequence ID" value="PZX61397.1"/>
    <property type="molecule type" value="Genomic_DNA"/>
</dbReference>
<organism evidence="1 2">
    <name type="scientific">Hydrotalea sandarakina</name>
    <dbReference type="NCBI Taxonomy" id="1004304"/>
    <lineage>
        <taxon>Bacteria</taxon>
        <taxon>Pseudomonadati</taxon>
        <taxon>Bacteroidota</taxon>
        <taxon>Chitinophagia</taxon>
        <taxon>Chitinophagales</taxon>
        <taxon>Chitinophagaceae</taxon>
        <taxon>Hydrotalea</taxon>
    </lineage>
</organism>
<evidence type="ECO:0000313" key="1">
    <source>
        <dbReference type="EMBL" id="PZX61397.1"/>
    </source>
</evidence>
<dbReference type="Proteomes" id="UP000249720">
    <property type="component" value="Unassembled WGS sequence"/>
</dbReference>
<sequence>MHLFLNYMQLFRRVLLLVCCISGIIFVQAQPELAMPAIPHMRQLIHDNIQKAEQNIIQLTPNTNHLFAPTDDIDVNLQITQLLHTTVHNMRASIELDSTINNNDKYKWLRGIYSLLEGFTTAYKAGLIKGMMLGDLMLAYEQAVDLEKQNLSIAPIIQANDVAIDNLLVNNFALQNNIGIQEAKNIIVLKNCQLYPDNILNIVANNINVPFADSLIAVVAHRNPDMIYDYLGAANQLAQKIKKVNDPLVQTIYQIEKMPGGRIYFAFLDEIYRKQITIDSIQKIKDTDDPFYKLLVNTEIKYAARMQMGDTPYAKQVLTEKLRQKAIEHYINEINGLHDDPRDAVRFKVLENLAPQDLYYLCVLGEEDIYTSSYLGVYNRIFPRMTIPRSDTLLAWVHDDYYKKFIRMAAAYNVLDDFLKRMDKSTAQNLIKRFVNGLEKTTTLEDAVDVANSYASINDAAIRNLMLLQVQQQLQYNKRIHNERGIVIYNILNTIFLSMNPANGINVSAQLGIIPVYEMPINLLKDAGGKIIIQQFFYGDKDGKNIFNSFIANYNNANWRIVYKPEWVEVKSTRGVPIEIYANKPLDAEQDLDDAAQQHLCDYLDSAHIDPTVVIHRGHSYYVNSTIKRLFPSAKVIMLGSCGGYNSLNDVLKICPESHIIASKQVGTGVVNMALIEAITETLRQGKNLDWTKIWAGLQNRFTGGYKEKFDDYVPPQNNLGAMFIMAYKKAMEKNKN</sequence>
<reference evidence="1 2" key="1">
    <citation type="submission" date="2018-06" db="EMBL/GenBank/DDBJ databases">
        <title>Genomic Encyclopedia of Archaeal and Bacterial Type Strains, Phase II (KMG-II): from individual species to whole genera.</title>
        <authorList>
            <person name="Goeker M."/>
        </authorList>
    </citation>
    <scope>NUCLEOTIDE SEQUENCE [LARGE SCALE GENOMIC DNA]</scope>
    <source>
        <strain evidence="1 2">DSM 23241</strain>
    </source>
</reference>
<protein>
    <submittedName>
        <fullName evidence="1">Uncharacterized protein</fullName>
    </submittedName>
</protein>
<name>A0A2W7S240_9BACT</name>
<gene>
    <name evidence="1" type="ORF">LX80_02127</name>
</gene>
<dbReference type="OrthoDB" id="620210at2"/>
<dbReference type="RefSeq" id="WP_111296262.1">
    <property type="nucleotide sequence ID" value="NZ_QKZV01000007.1"/>
</dbReference>
<evidence type="ECO:0000313" key="2">
    <source>
        <dbReference type="Proteomes" id="UP000249720"/>
    </source>
</evidence>
<comment type="caution">
    <text evidence="1">The sequence shown here is derived from an EMBL/GenBank/DDBJ whole genome shotgun (WGS) entry which is preliminary data.</text>
</comment>
<keyword evidence="2" id="KW-1185">Reference proteome</keyword>
<dbReference type="AlphaFoldDB" id="A0A2W7S240"/>
<proteinExistence type="predicted"/>